<organism evidence="3 4">
    <name type="scientific">Oryzias javanicus</name>
    <name type="common">Javanese ricefish</name>
    <name type="synonym">Aplocheilus javanicus</name>
    <dbReference type="NCBI Taxonomy" id="123683"/>
    <lineage>
        <taxon>Eukaryota</taxon>
        <taxon>Metazoa</taxon>
        <taxon>Chordata</taxon>
        <taxon>Craniata</taxon>
        <taxon>Vertebrata</taxon>
        <taxon>Euteleostomi</taxon>
        <taxon>Actinopterygii</taxon>
        <taxon>Neopterygii</taxon>
        <taxon>Teleostei</taxon>
        <taxon>Neoteleostei</taxon>
        <taxon>Acanthomorphata</taxon>
        <taxon>Ovalentaria</taxon>
        <taxon>Atherinomorphae</taxon>
        <taxon>Beloniformes</taxon>
        <taxon>Adrianichthyidae</taxon>
        <taxon>Oryziinae</taxon>
        <taxon>Oryzias</taxon>
    </lineage>
</organism>
<keyword evidence="4" id="KW-1185">Reference proteome</keyword>
<evidence type="ECO:0000313" key="4">
    <source>
        <dbReference type="Proteomes" id="UP000283210"/>
    </source>
</evidence>
<evidence type="ECO:0000256" key="2">
    <source>
        <dbReference type="SAM" id="SignalP"/>
    </source>
</evidence>
<dbReference type="AlphaFoldDB" id="A0A3S2NTM0"/>
<feature type="region of interest" description="Disordered" evidence="1">
    <location>
        <begin position="85"/>
        <end position="109"/>
    </location>
</feature>
<dbReference type="Proteomes" id="UP000283210">
    <property type="component" value="Chromosome 24"/>
</dbReference>
<feature type="signal peptide" evidence="2">
    <location>
        <begin position="1"/>
        <end position="24"/>
    </location>
</feature>
<evidence type="ECO:0000313" key="3">
    <source>
        <dbReference type="EMBL" id="RVE56138.1"/>
    </source>
</evidence>
<feature type="chain" id="PRO_5018742666" description="G-protein coupled receptors family 1 profile domain-containing protein" evidence="2">
    <location>
        <begin position="25"/>
        <end position="135"/>
    </location>
</feature>
<evidence type="ECO:0008006" key="5">
    <source>
        <dbReference type="Google" id="ProtNLM"/>
    </source>
</evidence>
<accession>A0A3S2NTM0</accession>
<sequence length="135" mass="14906">MLHCIVSNHSYILAHLLHVPLVLELHCIVSNHSYILAHLLHVPLVLELQLSCIASNHCVYTLAVLLCSLCFGEIITALGVSGTSQHSSQTHPHSQSCTKLSRKSKRTAEITQRRASNTLVLIVVLDFPNLQVTKL</sequence>
<proteinExistence type="predicted"/>
<gene>
    <name evidence="3" type="ORF">OJAV_G00233230</name>
</gene>
<reference evidence="3 4" key="1">
    <citation type="submission" date="2018-11" db="EMBL/GenBank/DDBJ databases">
        <authorList>
            <person name="Lopez-Roques C."/>
            <person name="Donnadieu C."/>
            <person name="Bouchez O."/>
            <person name="Klopp C."/>
            <person name="Cabau C."/>
            <person name="Zahm M."/>
        </authorList>
    </citation>
    <scope>NUCLEOTIDE SEQUENCE [LARGE SCALE GENOMIC DNA]</scope>
    <source>
        <strain evidence="3">RS831</strain>
        <tissue evidence="3">Whole body</tissue>
    </source>
</reference>
<reference evidence="3 4" key="2">
    <citation type="submission" date="2019-01" db="EMBL/GenBank/DDBJ databases">
        <title>A chromosome length genome reference of the Java medaka (oryzias javanicus).</title>
        <authorList>
            <person name="Herpin A."/>
            <person name="Takehana Y."/>
            <person name="Naruse K."/>
            <person name="Ansai S."/>
            <person name="Kawaguchi M."/>
        </authorList>
    </citation>
    <scope>NUCLEOTIDE SEQUENCE [LARGE SCALE GENOMIC DNA]</scope>
    <source>
        <strain evidence="3">RS831</strain>
        <tissue evidence="3">Whole body</tissue>
    </source>
</reference>
<keyword evidence="2" id="KW-0732">Signal</keyword>
<name>A0A3S2NTM0_ORYJA</name>
<dbReference type="EMBL" id="CM012460">
    <property type="protein sequence ID" value="RVE56138.1"/>
    <property type="molecule type" value="Genomic_DNA"/>
</dbReference>
<evidence type="ECO:0000256" key="1">
    <source>
        <dbReference type="SAM" id="MobiDB-lite"/>
    </source>
</evidence>
<feature type="compositionally biased region" description="Low complexity" evidence="1">
    <location>
        <begin position="85"/>
        <end position="98"/>
    </location>
</feature>
<protein>
    <recommendedName>
        <fullName evidence="5">G-protein coupled receptors family 1 profile domain-containing protein</fullName>
    </recommendedName>
</protein>